<evidence type="ECO:0000256" key="6">
    <source>
        <dbReference type="ARBA" id="ARBA00022679"/>
    </source>
</evidence>
<dbReference type="GO" id="GO:0005737">
    <property type="term" value="C:cytoplasm"/>
    <property type="evidence" value="ECO:0007669"/>
    <property type="project" value="UniProtKB-SubCell"/>
</dbReference>
<dbReference type="Proteomes" id="UP000078595">
    <property type="component" value="Chromosome 3"/>
</dbReference>
<dbReference type="PANTHER" id="PTHR14614:SF39">
    <property type="entry name" value="HISTIDINE PROTEIN METHYLTRANSFERASE 1 HOMOLOG"/>
    <property type="match status" value="1"/>
</dbReference>
<keyword evidence="13" id="KW-1185">Reference proteome</keyword>
<reference evidence="12" key="3">
    <citation type="submission" date="2024-02" db="EMBL/GenBank/DDBJ databases">
        <title>Comparative genomics of Cryptococcus and Kwoniella reveals pathogenesis evolution and contrasting modes of karyotype evolution via chromosome fusion or intercentromeric recombination.</title>
        <authorList>
            <person name="Coelho M.A."/>
            <person name="David-Palma M."/>
            <person name="Shea T."/>
            <person name="Bowers K."/>
            <person name="McGinley-Smith S."/>
            <person name="Mohammad A.W."/>
            <person name="Gnirke A."/>
            <person name="Yurkov A.M."/>
            <person name="Nowrousian M."/>
            <person name="Sun S."/>
            <person name="Cuomo C.A."/>
            <person name="Heitman J."/>
        </authorList>
    </citation>
    <scope>NUCLEOTIDE SEQUENCE</scope>
    <source>
        <strain evidence="12">CBS 10117</strain>
    </source>
</reference>
<feature type="compositionally biased region" description="Basic and acidic residues" evidence="10">
    <location>
        <begin position="303"/>
        <end position="313"/>
    </location>
</feature>
<dbReference type="KEGG" id="kdj:28966133"/>
<dbReference type="EC" id="2.1.1.85" evidence="3"/>
<dbReference type="PANTHER" id="PTHR14614">
    <property type="entry name" value="HEPATOCELLULAR CARCINOMA-ASSOCIATED ANTIGEN"/>
    <property type="match status" value="1"/>
</dbReference>
<evidence type="ECO:0000256" key="9">
    <source>
        <dbReference type="ARBA" id="ARBA00038126"/>
    </source>
</evidence>
<evidence type="ECO:0000256" key="8">
    <source>
        <dbReference type="ARBA" id="ARBA00023242"/>
    </source>
</evidence>
<keyword evidence="7" id="KW-0949">S-adenosyl-L-methionine</keyword>
<dbReference type="RefSeq" id="XP_018264269.1">
    <property type="nucleotide sequence ID" value="XM_018405775.1"/>
</dbReference>
<dbReference type="InterPro" id="IPR029063">
    <property type="entry name" value="SAM-dependent_MTases_sf"/>
</dbReference>
<comment type="similarity">
    <text evidence="9">Belongs to the methyltransferase superfamily. METTL18 family.</text>
</comment>
<reference evidence="12" key="2">
    <citation type="submission" date="2013-07" db="EMBL/GenBank/DDBJ databases">
        <authorList>
            <consortium name="The Broad Institute Genome Sequencing Platform"/>
            <person name="Cuomo C."/>
            <person name="Litvintseva A."/>
            <person name="Chen Y."/>
            <person name="Heitman J."/>
            <person name="Sun S."/>
            <person name="Springer D."/>
            <person name="Dromer F."/>
            <person name="Young S.K."/>
            <person name="Zeng Q."/>
            <person name="Gargeya S."/>
            <person name="Fitzgerald M."/>
            <person name="Abouelleil A."/>
            <person name="Alvarado L."/>
            <person name="Berlin A.M."/>
            <person name="Chapman S.B."/>
            <person name="Dewar J."/>
            <person name="Goldberg J."/>
            <person name="Griggs A."/>
            <person name="Gujja S."/>
            <person name="Hansen M."/>
            <person name="Howarth C."/>
            <person name="Imamovic A."/>
            <person name="Larimer J."/>
            <person name="McCowan C."/>
            <person name="Murphy C."/>
            <person name="Pearson M."/>
            <person name="Priest M."/>
            <person name="Roberts A."/>
            <person name="Saif S."/>
            <person name="Shea T."/>
            <person name="Sykes S."/>
            <person name="Wortman J."/>
            <person name="Nusbaum C."/>
            <person name="Birren B."/>
        </authorList>
    </citation>
    <scope>NUCLEOTIDE SEQUENCE</scope>
    <source>
        <strain evidence="12">CBS 10117</strain>
    </source>
</reference>
<evidence type="ECO:0000313" key="12">
    <source>
        <dbReference type="EMBL" id="WWC59857.1"/>
    </source>
</evidence>
<keyword evidence="5" id="KW-0489">Methyltransferase</keyword>
<name>A0A1A6A8P5_9TREE</name>
<evidence type="ECO:0000256" key="10">
    <source>
        <dbReference type="SAM" id="MobiDB-lite"/>
    </source>
</evidence>
<dbReference type="OrthoDB" id="1723750at2759"/>
<evidence type="ECO:0000256" key="1">
    <source>
        <dbReference type="ARBA" id="ARBA00004123"/>
    </source>
</evidence>
<evidence type="ECO:0000313" key="11">
    <source>
        <dbReference type="EMBL" id="OBR86427.1"/>
    </source>
</evidence>
<keyword evidence="6" id="KW-0808">Transferase</keyword>
<evidence type="ECO:0000256" key="5">
    <source>
        <dbReference type="ARBA" id="ARBA00022603"/>
    </source>
</evidence>
<sequence>MFKFDFQVEEDENDQSHITFETSPAQAQAGPSTLPKTSETEGDTNCYHITLDELVKFLPEEISYSPITLPPPSKPLLRRDLFDARFQLYNRPDPTSFHINNGTGDRSTEPGQGQDTDDGEEYVDAQTDLIPGLYEGGLKSWEGGVDLVEVISSVGDDEAVASWASGARILEVGCGTALPTIYILRSLLASSSASVQSHGHKGKTILHLQDYNSLVLSLVTLPNLLLAAIPFLPTEALHAPADDEDVESILPDLENAGQLVITPTLIEAFKGLLESRNVELRFTYGHWSGLAKDLRSGNQWRGEGGHGEGKGGGEGEGEEGYDLVLTAETIYAEDNNASLLSVLREAVRTRRGEGQEGIVQKEEVKLEDSLGELKVVDEWKSRPLREQGEGFVLIAAKILYFGVGGGLTAFLNQVEESKGWWKDVKQWTKGVGRKVVQVGW</sequence>
<feature type="region of interest" description="Disordered" evidence="10">
    <location>
        <begin position="93"/>
        <end position="120"/>
    </location>
</feature>
<dbReference type="GeneID" id="28966133"/>
<dbReference type="STRING" id="1296121.A0A1A6A8P5"/>
<feature type="compositionally biased region" description="Polar residues" evidence="10">
    <location>
        <begin position="16"/>
        <end position="37"/>
    </location>
</feature>
<evidence type="ECO:0000256" key="2">
    <source>
        <dbReference type="ARBA" id="ARBA00004496"/>
    </source>
</evidence>
<organism evidence="11">
    <name type="scientific">Kwoniella dejecticola CBS 10117</name>
    <dbReference type="NCBI Taxonomy" id="1296121"/>
    <lineage>
        <taxon>Eukaryota</taxon>
        <taxon>Fungi</taxon>
        <taxon>Dikarya</taxon>
        <taxon>Basidiomycota</taxon>
        <taxon>Agaricomycotina</taxon>
        <taxon>Tremellomycetes</taxon>
        <taxon>Tremellales</taxon>
        <taxon>Cryptococcaceae</taxon>
        <taxon>Kwoniella</taxon>
    </lineage>
</organism>
<evidence type="ECO:0000256" key="4">
    <source>
        <dbReference type="ARBA" id="ARBA00022490"/>
    </source>
</evidence>
<gene>
    <name evidence="11" type="ORF">I303_02434</name>
    <name evidence="12" type="ORF">I303_102419</name>
</gene>
<dbReference type="InterPro" id="IPR019410">
    <property type="entry name" value="Methyltransf_16"/>
</dbReference>
<dbReference type="AlphaFoldDB" id="A0A1A6A8P5"/>
<proteinExistence type="inferred from homology"/>
<dbReference type="VEuPathDB" id="FungiDB:I303_02434"/>
<protein>
    <recommendedName>
        <fullName evidence="3">protein-histidine N-methyltransferase</fullName>
        <ecNumber evidence="3">2.1.1.85</ecNumber>
    </recommendedName>
</protein>
<dbReference type="EMBL" id="KI894029">
    <property type="protein sequence ID" value="OBR86427.1"/>
    <property type="molecule type" value="Genomic_DNA"/>
</dbReference>
<dbReference type="EMBL" id="CP144532">
    <property type="protein sequence ID" value="WWC59857.1"/>
    <property type="molecule type" value="Genomic_DNA"/>
</dbReference>
<dbReference type="Gene3D" id="3.40.50.150">
    <property type="entry name" value="Vaccinia Virus protein VP39"/>
    <property type="match status" value="1"/>
</dbReference>
<feature type="region of interest" description="Disordered" evidence="10">
    <location>
        <begin position="1"/>
        <end position="41"/>
    </location>
</feature>
<evidence type="ECO:0000313" key="13">
    <source>
        <dbReference type="Proteomes" id="UP000078595"/>
    </source>
</evidence>
<feature type="region of interest" description="Disordered" evidence="10">
    <location>
        <begin position="298"/>
        <end position="319"/>
    </location>
</feature>
<accession>A0A1A6A8P5</accession>
<keyword evidence="4" id="KW-0963">Cytoplasm</keyword>
<evidence type="ECO:0000256" key="7">
    <source>
        <dbReference type="ARBA" id="ARBA00022691"/>
    </source>
</evidence>
<keyword evidence="8" id="KW-0539">Nucleus</keyword>
<comment type="subcellular location">
    <subcellularLocation>
        <location evidence="2">Cytoplasm</location>
    </subcellularLocation>
    <subcellularLocation>
        <location evidence="1">Nucleus</location>
    </subcellularLocation>
</comment>
<evidence type="ECO:0000256" key="3">
    <source>
        <dbReference type="ARBA" id="ARBA00012533"/>
    </source>
</evidence>
<dbReference type="GO" id="GO:0032259">
    <property type="term" value="P:methylation"/>
    <property type="evidence" value="ECO:0007669"/>
    <property type="project" value="UniProtKB-KW"/>
</dbReference>
<feature type="compositionally biased region" description="Polar residues" evidence="10">
    <location>
        <begin position="97"/>
        <end position="114"/>
    </location>
</feature>
<reference evidence="11" key="1">
    <citation type="submission" date="2013-07" db="EMBL/GenBank/DDBJ databases">
        <title>The Genome Sequence of Cryptococcus dejecticola CBS10117.</title>
        <authorList>
            <consortium name="The Broad Institute Genome Sequencing Platform"/>
            <person name="Cuomo C."/>
            <person name="Litvintseva A."/>
            <person name="Chen Y."/>
            <person name="Heitman J."/>
            <person name="Sun S."/>
            <person name="Springer D."/>
            <person name="Dromer F."/>
            <person name="Young S.K."/>
            <person name="Zeng Q."/>
            <person name="Gargeya S."/>
            <person name="Fitzgerald M."/>
            <person name="Abouelleil A."/>
            <person name="Alvarado L."/>
            <person name="Berlin A.M."/>
            <person name="Chapman S.B."/>
            <person name="Dewar J."/>
            <person name="Goldberg J."/>
            <person name="Griggs A."/>
            <person name="Gujja S."/>
            <person name="Hansen M."/>
            <person name="Howarth C."/>
            <person name="Imamovic A."/>
            <person name="Larimer J."/>
            <person name="McCowan C."/>
            <person name="Murphy C."/>
            <person name="Pearson M."/>
            <person name="Priest M."/>
            <person name="Roberts A."/>
            <person name="Saif S."/>
            <person name="Shea T."/>
            <person name="Sykes S."/>
            <person name="Wortman J."/>
            <person name="Nusbaum C."/>
            <person name="Birren B."/>
        </authorList>
    </citation>
    <scope>NUCLEOTIDE SEQUENCE [LARGE SCALE GENOMIC DNA]</scope>
    <source>
        <strain evidence="11">CBS 10117</strain>
    </source>
</reference>
<dbReference type="GO" id="GO:0005634">
    <property type="term" value="C:nucleus"/>
    <property type="evidence" value="ECO:0007669"/>
    <property type="project" value="UniProtKB-SubCell"/>
</dbReference>
<dbReference type="GO" id="GO:0018064">
    <property type="term" value="F:protein-L-histidine N-tele-methyltransferase activity"/>
    <property type="evidence" value="ECO:0007669"/>
    <property type="project" value="UniProtKB-EC"/>
</dbReference>